<dbReference type="AlphaFoldDB" id="R7UHJ4"/>
<sequence length="140" mass="16631">KTRVPRRILHFSDGILEEYSTEEEESEDEMDAINPSTLSWFPWLRHQFGSLAYSTFSAADVCGEKLAWFFGITSPKYQYAIDEYNRMRKEVSEKEEKKIYVILSCLRRKKKNSEMSERRKQKGEEWETVCQAWKVLSQLS</sequence>
<dbReference type="HOGENOM" id="CLU_1840082_0_0_1"/>
<dbReference type="InterPro" id="IPR028260">
    <property type="entry name" value="FAM177"/>
</dbReference>
<reference evidence="2" key="3">
    <citation type="submission" date="2015-06" db="UniProtKB">
        <authorList>
            <consortium name="EnsemblMetazoa"/>
        </authorList>
    </citation>
    <scope>IDENTIFICATION</scope>
</reference>
<reference evidence="3" key="1">
    <citation type="submission" date="2012-12" db="EMBL/GenBank/DDBJ databases">
        <authorList>
            <person name="Hellsten U."/>
            <person name="Grimwood J."/>
            <person name="Chapman J.A."/>
            <person name="Shapiro H."/>
            <person name="Aerts A."/>
            <person name="Otillar R.P."/>
            <person name="Terry A.Y."/>
            <person name="Boore J.L."/>
            <person name="Simakov O."/>
            <person name="Marletaz F."/>
            <person name="Cho S.-J."/>
            <person name="Edsinger-Gonzales E."/>
            <person name="Havlak P."/>
            <person name="Kuo D.-H."/>
            <person name="Larsson T."/>
            <person name="Lv J."/>
            <person name="Arendt D."/>
            <person name="Savage R."/>
            <person name="Osoegawa K."/>
            <person name="de Jong P."/>
            <person name="Lindberg D.R."/>
            <person name="Seaver E.C."/>
            <person name="Weisblat D.A."/>
            <person name="Putnam N.H."/>
            <person name="Grigoriev I.V."/>
            <person name="Rokhsar D.S."/>
        </authorList>
    </citation>
    <scope>NUCLEOTIDE SEQUENCE</scope>
    <source>
        <strain evidence="3">I ESC-2004</strain>
    </source>
</reference>
<organism evidence="1">
    <name type="scientific">Capitella teleta</name>
    <name type="common">Polychaete worm</name>
    <dbReference type="NCBI Taxonomy" id="283909"/>
    <lineage>
        <taxon>Eukaryota</taxon>
        <taxon>Metazoa</taxon>
        <taxon>Spiralia</taxon>
        <taxon>Lophotrochozoa</taxon>
        <taxon>Annelida</taxon>
        <taxon>Polychaeta</taxon>
        <taxon>Sedentaria</taxon>
        <taxon>Scolecida</taxon>
        <taxon>Capitellidae</taxon>
        <taxon>Capitella</taxon>
    </lineage>
</organism>
<gene>
    <name evidence="1" type="ORF">CAPTEDRAFT_116445</name>
</gene>
<evidence type="ECO:0000313" key="2">
    <source>
        <dbReference type="EnsemblMetazoa" id="CapteP116445"/>
    </source>
</evidence>
<name>R7UHJ4_CAPTE</name>
<evidence type="ECO:0000313" key="1">
    <source>
        <dbReference type="EMBL" id="ELU06014.1"/>
    </source>
</evidence>
<accession>R7UHJ4</accession>
<dbReference type="EnsemblMetazoa" id="CapteT116445">
    <property type="protein sequence ID" value="CapteP116445"/>
    <property type="gene ID" value="CapteG116445"/>
</dbReference>
<reference evidence="1 3" key="2">
    <citation type="journal article" date="2013" name="Nature">
        <title>Insights into bilaterian evolution from three spiralian genomes.</title>
        <authorList>
            <person name="Simakov O."/>
            <person name="Marletaz F."/>
            <person name="Cho S.J."/>
            <person name="Edsinger-Gonzales E."/>
            <person name="Havlak P."/>
            <person name="Hellsten U."/>
            <person name="Kuo D.H."/>
            <person name="Larsson T."/>
            <person name="Lv J."/>
            <person name="Arendt D."/>
            <person name="Savage R."/>
            <person name="Osoegawa K."/>
            <person name="de Jong P."/>
            <person name="Grimwood J."/>
            <person name="Chapman J.A."/>
            <person name="Shapiro H."/>
            <person name="Aerts A."/>
            <person name="Otillar R.P."/>
            <person name="Terry A.Y."/>
            <person name="Boore J.L."/>
            <person name="Grigoriev I.V."/>
            <person name="Lindberg D.R."/>
            <person name="Seaver E.C."/>
            <person name="Weisblat D.A."/>
            <person name="Putnam N.H."/>
            <person name="Rokhsar D.S."/>
        </authorList>
    </citation>
    <scope>NUCLEOTIDE SEQUENCE</scope>
    <source>
        <strain evidence="1 3">I ESC-2004</strain>
    </source>
</reference>
<feature type="non-terminal residue" evidence="1">
    <location>
        <position position="1"/>
    </location>
</feature>
<dbReference type="FunCoup" id="R7UHJ4">
    <property type="interactions" value="8"/>
</dbReference>
<dbReference type="Pfam" id="PF14774">
    <property type="entry name" value="FAM177"/>
    <property type="match status" value="1"/>
</dbReference>
<evidence type="ECO:0000313" key="3">
    <source>
        <dbReference type="Proteomes" id="UP000014760"/>
    </source>
</evidence>
<protein>
    <submittedName>
        <fullName evidence="1 2">Uncharacterized protein</fullName>
    </submittedName>
</protein>
<proteinExistence type="predicted"/>
<dbReference type="OMA" id="WVPKNSG"/>
<dbReference type="EMBL" id="AMQN01043832">
    <property type="status" value="NOT_ANNOTATED_CDS"/>
    <property type="molecule type" value="Genomic_DNA"/>
</dbReference>
<dbReference type="PANTHER" id="PTHR31206:SF1">
    <property type="entry name" value="LP10445P"/>
    <property type="match status" value="1"/>
</dbReference>
<dbReference type="OrthoDB" id="45963at2759"/>
<dbReference type="EMBL" id="KB301010">
    <property type="protein sequence ID" value="ELU06014.1"/>
    <property type="molecule type" value="Genomic_DNA"/>
</dbReference>
<keyword evidence="3" id="KW-1185">Reference proteome</keyword>
<dbReference type="PANTHER" id="PTHR31206">
    <property type="entry name" value="LP10445P"/>
    <property type="match status" value="1"/>
</dbReference>
<dbReference type="Proteomes" id="UP000014760">
    <property type="component" value="Unassembled WGS sequence"/>
</dbReference>